<reference evidence="2" key="1">
    <citation type="journal article" date="2020" name="Stud. Mycol.">
        <title>101 Dothideomycetes genomes: a test case for predicting lifestyles and emergence of pathogens.</title>
        <authorList>
            <person name="Haridas S."/>
            <person name="Albert R."/>
            <person name="Binder M."/>
            <person name="Bloem J."/>
            <person name="Labutti K."/>
            <person name="Salamov A."/>
            <person name="Andreopoulos B."/>
            <person name="Baker S."/>
            <person name="Barry K."/>
            <person name="Bills G."/>
            <person name="Bluhm B."/>
            <person name="Cannon C."/>
            <person name="Castanera R."/>
            <person name="Culley D."/>
            <person name="Daum C."/>
            <person name="Ezra D."/>
            <person name="Gonzalez J."/>
            <person name="Henrissat B."/>
            <person name="Kuo A."/>
            <person name="Liang C."/>
            <person name="Lipzen A."/>
            <person name="Lutzoni F."/>
            <person name="Magnuson J."/>
            <person name="Mondo S."/>
            <person name="Nolan M."/>
            <person name="Ohm R."/>
            <person name="Pangilinan J."/>
            <person name="Park H.-J."/>
            <person name="Ramirez L."/>
            <person name="Alfaro M."/>
            <person name="Sun H."/>
            <person name="Tritt A."/>
            <person name="Yoshinaga Y."/>
            <person name="Zwiers L.-H."/>
            <person name="Turgeon B."/>
            <person name="Goodwin S."/>
            <person name="Spatafora J."/>
            <person name="Crous P."/>
            <person name="Grigoriev I."/>
        </authorList>
    </citation>
    <scope>NUCLEOTIDE SEQUENCE</scope>
    <source>
        <strain evidence="2">CBS 109.77</strain>
    </source>
</reference>
<evidence type="ECO:0000313" key="2">
    <source>
        <dbReference type="EMBL" id="KAF2800765.1"/>
    </source>
</evidence>
<name>A0A6A6XXM2_9PLEO</name>
<accession>A0A6A6XXM2</accession>
<proteinExistence type="predicted"/>
<organism evidence="2 3">
    <name type="scientific">Melanomma pulvis-pyrius CBS 109.77</name>
    <dbReference type="NCBI Taxonomy" id="1314802"/>
    <lineage>
        <taxon>Eukaryota</taxon>
        <taxon>Fungi</taxon>
        <taxon>Dikarya</taxon>
        <taxon>Ascomycota</taxon>
        <taxon>Pezizomycotina</taxon>
        <taxon>Dothideomycetes</taxon>
        <taxon>Pleosporomycetidae</taxon>
        <taxon>Pleosporales</taxon>
        <taxon>Melanommataceae</taxon>
        <taxon>Melanomma</taxon>
    </lineage>
</organism>
<dbReference type="EMBL" id="MU001743">
    <property type="protein sequence ID" value="KAF2800765.1"/>
    <property type="molecule type" value="Genomic_DNA"/>
</dbReference>
<dbReference type="Proteomes" id="UP000799757">
    <property type="component" value="Unassembled WGS sequence"/>
</dbReference>
<keyword evidence="1" id="KW-0175">Coiled coil</keyword>
<evidence type="ECO:0000313" key="3">
    <source>
        <dbReference type="Proteomes" id="UP000799757"/>
    </source>
</evidence>
<dbReference type="AlphaFoldDB" id="A0A6A6XXM2"/>
<feature type="coiled-coil region" evidence="1">
    <location>
        <begin position="57"/>
        <end position="164"/>
    </location>
</feature>
<gene>
    <name evidence="2" type="ORF">K505DRAFT_331486</name>
</gene>
<evidence type="ECO:0000256" key="1">
    <source>
        <dbReference type="SAM" id="Coils"/>
    </source>
</evidence>
<sequence length="187" mass="21450">MPPRALKKPGKPRVLKDPLDVWSTPPIDIAPEIVGRPIKRMIDGVAESSTKKIRNLVDDIEAEQDAWAKEKSDMQKKMDSLQPILDKIDALEKEKAALQAEKMVAIDKFQQLETENAVLQKELDDLRKSKNDLCKWWYENSLEVNRLEGSLESKIKENENLKKKLSSYHKIEEIVKNVQTTANNEDS</sequence>
<protein>
    <submittedName>
        <fullName evidence="2">Uncharacterized protein</fullName>
    </submittedName>
</protein>
<keyword evidence="3" id="KW-1185">Reference proteome</keyword>